<dbReference type="InterPro" id="IPR036291">
    <property type="entry name" value="NAD(P)-bd_dom_sf"/>
</dbReference>
<comment type="cofactor">
    <cofactor evidence="4">
        <name>Zn(2+)</name>
        <dbReference type="ChEBI" id="CHEBI:29105"/>
    </cofactor>
</comment>
<accession>A0A4P5P8G7</accession>
<evidence type="ECO:0000256" key="3">
    <source>
        <dbReference type="ARBA" id="ARBA00023002"/>
    </source>
</evidence>
<dbReference type="SUPFAM" id="SSF50129">
    <property type="entry name" value="GroES-like"/>
    <property type="match status" value="1"/>
</dbReference>
<dbReference type="GO" id="GO:0016491">
    <property type="term" value="F:oxidoreductase activity"/>
    <property type="evidence" value="ECO:0007669"/>
    <property type="project" value="UniProtKB-KW"/>
</dbReference>
<dbReference type="Gene3D" id="3.40.50.720">
    <property type="entry name" value="NAD(P)-binding Rossmann-like Domain"/>
    <property type="match status" value="1"/>
</dbReference>
<evidence type="ECO:0000256" key="4">
    <source>
        <dbReference type="RuleBase" id="RU361277"/>
    </source>
</evidence>
<dbReference type="InterPro" id="IPR050129">
    <property type="entry name" value="Zn_alcohol_dh"/>
</dbReference>
<keyword evidence="3" id="KW-0560">Oxidoreductase</keyword>
<evidence type="ECO:0000313" key="6">
    <source>
        <dbReference type="EMBL" id="GCF93826.1"/>
    </source>
</evidence>
<evidence type="ECO:0000313" key="7">
    <source>
        <dbReference type="Proteomes" id="UP000290567"/>
    </source>
</evidence>
<reference evidence="7" key="1">
    <citation type="submission" date="2019-02" db="EMBL/GenBank/DDBJ databases">
        <title>Draft genome sequence of Enterococcus sp. Gos25-1.</title>
        <authorList>
            <person name="Tanaka N."/>
            <person name="Shiwa Y."/>
            <person name="Fujita N."/>
        </authorList>
    </citation>
    <scope>NUCLEOTIDE SEQUENCE [LARGE SCALE GENOMIC DNA]</scope>
    <source>
        <strain evidence="7">Gos25-1</strain>
    </source>
</reference>
<dbReference type="PANTHER" id="PTHR43401">
    <property type="entry name" value="L-THREONINE 3-DEHYDROGENASE"/>
    <property type="match status" value="1"/>
</dbReference>
<dbReference type="Gene3D" id="3.90.180.10">
    <property type="entry name" value="Medium-chain alcohol dehydrogenases, catalytic domain"/>
    <property type="match status" value="1"/>
</dbReference>
<sequence>MKAVELVSIGELTLVDKAQPTPKAGEVLIKIMACGICGSDIPRTFVTGSYHFPTVLGHEFSGEIVALGEGVAESYLGKKAAVFPLLPCNTCEFCRSGNYAQCTDYNYFGSRTDGGFEEYLAVPLFNLVLLEDQVSFEEGAMVEPATVAQHVINKAQLSLGDSIVIFGAGPIGVMVAQWAQINGAGKVILADIDQTKVDFAKKIGFEFVCNSAEVSAEDFIKEMLNGKLADVAVEATGASAAFDQCVQSIRAFGRVVLLGNPHSDMLLQQKTYDQFMRKEGTIVGMFNSVYDKIPKNEWQITAQAIANGSLKLSPLITHKVPIEGLIEAFDIVHEKKEFYNKVLMVHEDIL</sequence>
<keyword evidence="2 4" id="KW-0862">Zinc</keyword>
<comment type="similarity">
    <text evidence="4">Belongs to the zinc-containing alcohol dehydrogenase family.</text>
</comment>
<dbReference type="EMBL" id="BJCC01000013">
    <property type="protein sequence ID" value="GCF93826.1"/>
    <property type="molecule type" value="Genomic_DNA"/>
</dbReference>
<name>A0A4P5P8G7_9ENTE</name>
<dbReference type="Pfam" id="PF00107">
    <property type="entry name" value="ADH_zinc_N"/>
    <property type="match status" value="1"/>
</dbReference>
<dbReference type="AlphaFoldDB" id="A0A4P5P8G7"/>
<dbReference type="InterPro" id="IPR002328">
    <property type="entry name" value="ADH_Zn_CS"/>
</dbReference>
<gene>
    <name evidence="6" type="ORF">NRIC_17170</name>
</gene>
<keyword evidence="1 4" id="KW-0479">Metal-binding</keyword>
<feature type="domain" description="Enoyl reductase (ER)" evidence="5">
    <location>
        <begin position="10"/>
        <end position="344"/>
    </location>
</feature>
<dbReference type="Pfam" id="PF08240">
    <property type="entry name" value="ADH_N"/>
    <property type="match status" value="1"/>
</dbReference>
<dbReference type="OrthoDB" id="9770238at2"/>
<dbReference type="InterPro" id="IPR013149">
    <property type="entry name" value="ADH-like_C"/>
</dbReference>
<dbReference type="GO" id="GO:0008270">
    <property type="term" value="F:zinc ion binding"/>
    <property type="evidence" value="ECO:0007669"/>
    <property type="project" value="InterPro"/>
</dbReference>
<evidence type="ECO:0000256" key="1">
    <source>
        <dbReference type="ARBA" id="ARBA00022723"/>
    </source>
</evidence>
<dbReference type="SMART" id="SM00829">
    <property type="entry name" value="PKS_ER"/>
    <property type="match status" value="1"/>
</dbReference>
<organism evidence="6 7">
    <name type="scientific">Enterococcus florum</name>
    <dbReference type="NCBI Taxonomy" id="2480627"/>
    <lineage>
        <taxon>Bacteria</taxon>
        <taxon>Bacillati</taxon>
        <taxon>Bacillota</taxon>
        <taxon>Bacilli</taxon>
        <taxon>Lactobacillales</taxon>
        <taxon>Enterococcaceae</taxon>
        <taxon>Enterococcus</taxon>
    </lineage>
</organism>
<comment type="caution">
    <text evidence="6">The sequence shown here is derived from an EMBL/GenBank/DDBJ whole genome shotgun (WGS) entry which is preliminary data.</text>
</comment>
<dbReference type="InterPro" id="IPR013154">
    <property type="entry name" value="ADH-like_N"/>
</dbReference>
<proteinExistence type="inferred from homology"/>
<keyword evidence="7" id="KW-1185">Reference proteome</keyword>
<dbReference type="PROSITE" id="PS00059">
    <property type="entry name" value="ADH_ZINC"/>
    <property type="match status" value="1"/>
</dbReference>
<evidence type="ECO:0000256" key="2">
    <source>
        <dbReference type="ARBA" id="ARBA00022833"/>
    </source>
</evidence>
<dbReference type="CDD" id="cd08236">
    <property type="entry name" value="sugar_DH"/>
    <property type="match status" value="1"/>
</dbReference>
<dbReference type="InterPro" id="IPR020843">
    <property type="entry name" value="ER"/>
</dbReference>
<dbReference type="RefSeq" id="WP_146622269.1">
    <property type="nucleotide sequence ID" value="NZ_BJCC01000013.1"/>
</dbReference>
<evidence type="ECO:0000259" key="5">
    <source>
        <dbReference type="SMART" id="SM00829"/>
    </source>
</evidence>
<dbReference type="Proteomes" id="UP000290567">
    <property type="component" value="Unassembled WGS sequence"/>
</dbReference>
<protein>
    <submittedName>
        <fullName evidence="6">Galactitol-1-phosphate 5-dehydrogenase</fullName>
    </submittedName>
</protein>
<dbReference type="InterPro" id="IPR011032">
    <property type="entry name" value="GroES-like_sf"/>
</dbReference>
<dbReference type="PANTHER" id="PTHR43401:SF2">
    <property type="entry name" value="L-THREONINE 3-DEHYDROGENASE"/>
    <property type="match status" value="1"/>
</dbReference>
<dbReference type="SUPFAM" id="SSF51735">
    <property type="entry name" value="NAD(P)-binding Rossmann-fold domains"/>
    <property type="match status" value="1"/>
</dbReference>